<dbReference type="EMBL" id="JAGQHR010000901">
    <property type="protein sequence ID" value="MCA9729924.1"/>
    <property type="molecule type" value="Genomic_DNA"/>
</dbReference>
<dbReference type="AlphaFoldDB" id="A0A956M2L5"/>
<dbReference type="Proteomes" id="UP000697710">
    <property type="component" value="Unassembled WGS sequence"/>
</dbReference>
<evidence type="ECO:0000256" key="1">
    <source>
        <dbReference type="SAM" id="SignalP"/>
    </source>
</evidence>
<feature type="chain" id="PRO_5036773270" evidence="1">
    <location>
        <begin position="39"/>
        <end position="604"/>
    </location>
</feature>
<name>A0A956M2L5_UNCEI</name>
<organism evidence="2 3">
    <name type="scientific">Eiseniibacteriota bacterium</name>
    <dbReference type="NCBI Taxonomy" id="2212470"/>
    <lineage>
        <taxon>Bacteria</taxon>
        <taxon>Candidatus Eiseniibacteriota</taxon>
    </lineage>
</organism>
<proteinExistence type="predicted"/>
<evidence type="ECO:0000313" key="2">
    <source>
        <dbReference type="EMBL" id="MCA9729924.1"/>
    </source>
</evidence>
<protein>
    <submittedName>
        <fullName evidence="2">Uncharacterized protein</fullName>
    </submittedName>
</protein>
<reference evidence="2" key="1">
    <citation type="submission" date="2020-04" db="EMBL/GenBank/DDBJ databases">
        <authorList>
            <person name="Zhang T."/>
        </authorList>
    </citation>
    <scope>NUCLEOTIDE SEQUENCE</scope>
    <source>
        <strain evidence="2">HKST-UBA01</strain>
    </source>
</reference>
<feature type="non-terminal residue" evidence="2">
    <location>
        <position position="604"/>
    </location>
</feature>
<accession>A0A956M2L5</accession>
<gene>
    <name evidence="2" type="ORF">KC729_19730</name>
</gene>
<reference evidence="2" key="2">
    <citation type="journal article" date="2021" name="Microbiome">
        <title>Successional dynamics and alternative stable states in a saline activated sludge microbial community over 9 years.</title>
        <authorList>
            <person name="Wang Y."/>
            <person name="Ye J."/>
            <person name="Ju F."/>
            <person name="Liu L."/>
            <person name="Boyd J.A."/>
            <person name="Deng Y."/>
            <person name="Parks D.H."/>
            <person name="Jiang X."/>
            <person name="Yin X."/>
            <person name="Woodcroft B.J."/>
            <person name="Tyson G.W."/>
            <person name="Hugenholtz P."/>
            <person name="Polz M.F."/>
            <person name="Zhang T."/>
        </authorList>
    </citation>
    <scope>NUCLEOTIDE SEQUENCE</scope>
    <source>
        <strain evidence="2">HKST-UBA01</strain>
    </source>
</reference>
<evidence type="ECO:0000313" key="3">
    <source>
        <dbReference type="Proteomes" id="UP000697710"/>
    </source>
</evidence>
<feature type="signal peptide" evidence="1">
    <location>
        <begin position="1"/>
        <end position="38"/>
    </location>
</feature>
<comment type="caution">
    <text evidence="2">The sequence shown here is derived from an EMBL/GenBank/DDBJ whole genome shotgun (WGS) entry which is preliminary data.</text>
</comment>
<keyword evidence="1" id="KW-0732">Signal</keyword>
<sequence length="604" mass="64425">MLSAQQDLSRFVSDQRACLAMVMSAVVGLVLAASVAQAASDRPSVMPAQMEDPNGVVGRVVGPSAALSDTLRFGYVGAGGFAIEGERWTWDHGGADPLEGWFGQDLTLQNGTYFRHIDAGVWAAGGNGVPAPILVGNGCAWVGAFQDEADAMCWAGGLGYGSHWCQRLQSPTFSYSGSGTIDLSFTYFTDLDPGFDYVRVLLRRGDGTEISLNGAGFTGTMGAGDPPVGTQYAAQIGAGDLNGSNDFALVFELESGGFWSDQDGDYDTEYGPFALDALALTGALVGGDVSHGFEADLEGWMAGTCSPLGSLTGVASASSYIYDDCDCGLSGNVLEMHDESREHPVGQHEIATSNPVDVLHDVTPILGSAGQAVIFADWDQMSELPRANGVFYRPGWDYYPYECPVTGAVQWSGRVGQNSFFYNPGPDCAPQRNVATANGVPGNVEQIRFLYELYSSCDEFGVSECSGVTNYTPLLDNVTVGFTRAPNAPIVFFSPSGTNSRFQDTFAEDGSLSPFSTGNCDVNSNVNFGDTPPFIRGDSLYVTGPVSTVSTRWETRLWFRVARKGPAQDQIDDYGTWRDRVADGQDIENGAFAYAWMDSFQTAG</sequence>